<dbReference type="InterPro" id="IPR051718">
    <property type="entry name" value="ARF_GTPase-activating"/>
</dbReference>
<dbReference type="Proteomes" id="UP001213681">
    <property type="component" value="Unassembled WGS sequence"/>
</dbReference>
<keyword evidence="5" id="KW-1185">Reference proteome</keyword>
<dbReference type="Gene3D" id="1.10.8.10">
    <property type="entry name" value="DNA helicase RuvA subunit, C-terminal domain"/>
    <property type="match status" value="1"/>
</dbReference>
<feature type="region of interest" description="Disordered" evidence="2">
    <location>
        <begin position="405"/>
        <end position="590"/>
    </location>
</feature>
<keyword evidence="1" id="KW-0863">Zinc-finger</keyword>
<feature type="region of interest" description="Disordered" evidence="2">
    <location>
        <begin position="620"/>
        <end position="668"/>
    </location>
</feature>
<feature type="compositionally biased region" description="Low complexity" evidence="2">
    <location>
        <begin position="517"/>
        <end position="551"/>
    </location>
</feature>
<dbReference type="GO" id="GO:0005737">
    <property type="term" value="C:cytoplasm"/>
    <property type="evidence" value="ECO:0007669"/>
    <property type="project" value="TreeGrafter"/>
</dbReference>
<protein>
    <recommendedName>
        <fullName evidence="3">Arf-GAP domain-containing protein</fullName>
    </recommendedName>
</protein>
<feature type="region of interest" description="Disordered" evidence="2">
    <location>
        <begin position="708"/>
        <end position="758"/>
    </location>
</feature>
<feature type="compositionally biased region" description="Polar residues" evidence="2">
    <location>
        <begin position="552"/>
        <end position="563"/>
    </location>
</feature>
<dbReference type="GO" id="GO:0005096">
    <property type="term" value="F:GTPase activator activity"/>
    <property type="evidence" value="ECO:0007669"/>
    <property type="project" value="InterPro"/>
</dbReference>
<keyword evidence="1" id="KW-0862">Zinc</keyword>
<feature type="region of interest" description="Disordered" evidence="2">
    <location>
        <begin position="296"/>
        <end position="325"/>
    </location>
</feature>
<evidence type="ECO:0000256" key="2">
    <source>
        <dbReference type="SAM" id="MobiDB-lite"/>
    </source>
</evidence>
<name>A0AAD6FYL5_9EURO</name>
<dbReference type="InterPro" id="IPR009060">
    <property type="entry name" value="UBA-like_sf"/>
</dbReference>
<organism evidence="4 5">
    <name type="scientific">Penicillium daleae</name>
    <dbReference type="NCBI Taxonomy" id="63821"/>
    <lineage>
        <taxon>Eukaryota</taxon>
        <taxon>Fungi</taxon>
        <taxon>Dikarya</taxon>
        <taxon>Ascomycota</taxon>
        <taxon>Pezizomycotina</taxon>
        <taxon>Eurotiomycetes</taxon>
        <taxon>Eurotiomycetidae</taxon>
        <taxon>Eurotiales</taxon>
        <taxon>Aspergillaceae</taxon>
        <taxon>Penicillium</taxon>
    </lineage>
</organism>
<dbReference type="Pfam" id="PF01412">
    <property type="entry name" value="ArfGap"/>
    <property type="match status" value="1"/>
</dbReference>
<dbReference type="AlphaFoldDB" id="A0AAD6FYL5"/>
<dbReference type="CDD" id="cd08204">
    <property type="entry name" value="ArfGap"/>
    <property type="match status" value="1"/>
</dbReference>
<dbReference type="FunFam" id="1.10.220.150:FF:000026">
    <property type="entry name" value="GTPase activating protein for Arf, putative"/>
    <property type="match status" value="1"/>
</dbReference>
<dbReference type="GeneID" id="81602544"/>
<dbReference type="Gene3D" id="1.10.220.150">
    <property type="entry name" value="Arf GTPase activating protein"/>
    <property type="match status" value="1"/>
</dbReference>
<dbReference type="EMBL" id="JAPVEA010000008">
    <property type="protein sequence ID" value="KAJ5437921.1"/>
    <property type="molecule type" value="Genomic_DNA"/>
</dbReference>
<dbReference type="PANTHER" id="PTHR45705:SF7">
    <property type="entry name" value="ACTIVATING PROTEIN FOR ARF, PUTATIVE (AFU_ORTHOLOGUE AFUA_4G09120)-RELATED"/>
    <property type="match status" value="1"/>
</dbReference>
<reference evidence="4" key="2">
    <citation type="journal article" date="2023" name="IMA Fungus">
        <title>Comparative genomic study of the Penicillium genus elucidates a diverse pangenome and 15 lateral gene transfer events.</title>
        <authorList>
            <person name="Petersen C."/>
            <person name="Sorensen T."/>
            <person name="Nielsen M.R."/>
            <person name="Sondergaard T.E."/>
            <person name="Sorensen J.L."/>
            <person name="Fitzpatrick D.A."/>
            <person name="Frisvad J.C."/>
            <person name="Nielsen K.L."/>
        </authorList>
    </citation>
    <scope>NUCLEOTIDE SEQUENCE</scope>
    <source>
        <strain evidence="4">IBT 16125</strain>
    </source>
</reference>
<dbReference type="InterPro" id="IPR001164">
    <property type="entry name" value="ArfGAP_dom"/>
</dbReference>
<dbReference type="InterPro" id="IPR038508">
    <property type="entry name" value="ArfGAP_dom_sf"/>
</dbReference>
<feature type="compositionally biased region" description="Low complexity" evidence="2">
    <location>
        <begin position="461"/>
        <end position="477"/>
    </location>
</feature>
<feature type="compositionally biased region" description="Polar residues" evidence="2">
    <location>
        <begin position="205"/>
        <end position="232"/>
    </location>
</feature>
<feature type="compositionally biased region" description="Basic and acidic residues" evidence="2">
    <location>
        <begin position="141"/>
        <end position="182"/>
    </location>
</feature>
<dbReference type="SUPFAM" id="SSF46934">
    <property type="entry name" value="UBA-like"/>
    <property type="match status" value="1"/>
</dbReference>
<proteinExistence type="predicted"/>
<evidence type="ECO:0000313" key="4">
    <source>
        <dbReference type="EMBL" id="KAJ5437921.1"/>
    </source>
</evidence>
<feature type="compositionally biased region" description="Low complexity" evidence="2">
    <location>
        <begin position="305"/>
        <end position="318"/>
    </location>
</feature>
<dbReference type="GO" id="GO:0008270">
    <property type="term" value="F:zinc ion binding"/>
    <property type="evidence" value="ECO:0007669"/>
    <property type="project" value="UniProtKB-KW"/>
</dbReference>
<feature type="compositionally biased region" description="Low complexity" evidence="2">
    <location>
        <begin position="194"/>
        <end position="203"/>
    </location>
</feature>
<feature type="compositionally biased region" description="Polar residues" evidence="2">
    <location>
        <begin position="729"/>
        <end position="744"/>
    </location>
</feature>
<dbReference type="RefSeq" id="XP_056761150.1">
    <property type="nucleotide sequence ID" value="XM_056912301.1"/>
</dbReference>
<comment type="caution">
    <text evidence="4">The sequence shown here is derived from an EMBL/GenBank/DDBJ whole genome shotgun (WGS) entry which is preliminary data.</text>
</comment>
<keyword evidence="1" id="KW-0479">Metal-binding</keyword>
<evidence type="ECO:0000313" key="5">
    <source>
        <dbReference type="Proteomes" id="UP001213681"/>
    </source>
</evidence>
<reference evidence="4" key="1">
    <citation type="submission" date="2022-12" db="EMBL/GenBank/DDBJ databases">
        <authorList>
            <person name="Petersen C."/>
        </authorList>
    </citation>
    <scope>NUCLEOTIDE SEQUENCE</scope>
    <source>
        <strain evidence="4">IBT 16125</strain>
    </source>
</reference>
<dbReference type="PRINTS" id="PR00405">
    <property type="entry name" value="REVINTRACTNG"/>
</dbReference>
<sequence>MPNGISKRQQLRNEKTLAELIRTVPGNDRCADCDALTPGWASWNMGIFLCMRCAAIHRKLGTHISKVKSLSMDTWSSEQVDVSGIRFLKSGAVMKNMKSHGNLLMNKIYNPKNIKPPVPTDVDEADSCMERFIRQKYQYRSLEDGKPKPPSREDASYTRSHDRREERRERQRSYDDSHRDDYSPEGSPPPLPPKSGKFFGFGLRSASSTSNLRRFGTKSKSSNSPTSDQGSWSPPPRRTTGLGAPVADVTTASFEAKMAALRDMGFTNDRRNEMVLRGLNENLEKSIETLVRLGEGSNPVSRAKTPVPTSNTSTAAPTAPKPAVSPNPFDMPVATTGNQVSQQPQSMSYNPFDRPAQPQTQQSAQPLEMSFQNLQVSQPLFPHSTGGYPAQTGLMPQATYQQPITPPATSTFSQNGYVSSPQAMDSNYNPFFQPSAQPQGGMGAQSFPNPSAPQSNPFFSTTPQTQNPYFQQQAQQNGASIPSTSLPRQPQHANTMPAISSTSPFGTSPFGTSPFGQAPFFQTQPQQQQKQQQQQLQQPQQLQPQAPATPQGSYNPFQQSMGPQSAGGYHNQLQPQLQPQQPQQLMPQHTARMDKGSILSLYNLNQAPSTITSIPEQSQYQFQPGAGTSPVPPLTNSLNSTPITQPGSTIQTPQPTVNGPAMGSRNPFGAATVGSGLAAQAGVSAFPPSSGLGIGMGLNGTAAPIAPNGMKTSPFSGPPPVTTAFPRTHMSQPSVDINGLQSGRHSPDAFASLSARYG</sequence>
<accession>A0AAD6FYL5</accession>
<feature type="compositionally biased region" description="Polar residues" evidence="2">
    <location>
        <begin position="446"/>
        <end position="460"/>
    </location>
</feature>
<feature type="compositionally biased region" description="Polar residues" evidence="2">
    <location>
        <begin position="634"/>
        <end position="657"/>
    </location>
</feature>
<feature type="compositionally biased region" description="Polar residues" evidence="2">
    <location>
        <begin position="405"/>
        <end position="438"/>
    </location>
</feature>
<dbReference type="SMART" id="SM00105">
    <property type="entry name" value="ArfGap"/>
    <property type="match status" value="1"/>
</dbReference>
<dbReference type="PANTHER" id="PTHR45705">
    <property type="entry name" value="FI20236P1"/>
    <property type="match status" value="1"/>
</dbReference>
<feature type="domain" description="Arf-GAP" evidence="3">
    <location>
        <begin position="15"/>
        <end position="153"/>
    </location>
</feature>
<feature type="compositionally biased region" description="Low complexity" evidence="2">
    <location>
        <begin position="572"/>
        <end position="588"/>
    </location>
</feature>
<evidence type="ECO:0000259" key="3">
    <source>
        <dbReference type="PROSITE" id="PS50115"/>
    </source>
</evidence>
<dbReference type="InterPro" id="IPR037278">
    <property type="entry name" value="ARFGAP/RecO"/>
</dbReference>
<dbReference type="PROSITE" id="PS50115">
    <property type="entry name" value="ARFGAP"/>
    <property type="match status" value="1"/>
</dbReference>
<feature type="compositionally biased region" description="Polar residues" evidence="2">
    <location>
        <begin position="478"/>
        <end position="515"/>
    </location>
</feature>
<feature type="region of interest" description="Disordered" evidence="2">
    <location>
        <begin position="139"/>
        <end position="243"/>
    </location>
</feature>
<gene>
    <name evidence="4" type="ORF">N7458_008919</name>
</gene>
<evidence type="ECO:0000256" key="1">
    <source>
        <dbReference type="PROSITE-ProRule" id="PRU00288"/>
    </source>
</evidence>
<dbReference type="SUPFAM" id="SSF57863">
    <property type="entry name" value="ArfGap/RecO-like zinc finger"/>
    <property type="match status" value="1"/>
</dbReference>